<reference evidence="2" key="1">
    <citation type="submission" date="2023-06" db="EMBL/GenBank/DDBJ databases">
        <title>Genome-scale phylogeny and comparative genomics of the fungal order Sordariales.</title>
        <authorList>
            <consortium name="Lawrence Berkeley National Laboratory"/>
            <person name="Hensen N."/>
            <person name="Bonometti L."/>
            <person name="Westerberg I."/>
            <person name="Brannstrom I.O."/>
            <person name="Guillou S."/>
            <person name="Cros-Aarteil S."/>
            <person name="Calhoun S."/>
            <person name="Haridas S."/>
            <person name="Kuo A."/>
            <person name="Mondo S."/>
            <person name="Pangilinan J."/>
            <person name="Riley R."/>
            <person name="LaButti K."/>
            <person name="Andreopoulos B."/>
            <person name="Lipzen A."/>
            <person name="Chen C."/>
            <person name="Yanf M."/>
            <person name="Daum C."/>
            <person name="Ng V."/>
            <person name="Clum A."/>
            <person name="Steindorff A."/>
            <person name="Ohm R."/>
            <person name="Martin F."/>
            <person name="Silar P."/>
            <person name="Natvig D."/>
            <person name="Lalanne C."/>
            <person name="Gautier V."/>
            <person name="Ament-velasquez S.L."/>
            <person name="Kruys A."/>
            <person name="Hutchinson M.I."/>
            <person name="Powell A.J."/>
            <person name="Barry K."/>
            <person name="Miller A.N."/>
            <person name="Grigoriev I.V."/>
            <person name="Debuchy R."/>
            <person name="Gladieux P."/>
            <person name="Thoren M.H."/>
            <person name="Johannesson H."/>
        </authorList>
    </citation>
    <scope>NUCLEOTIDE SEQUENCE</scope>
    <source>
        <strain evidence="2">SMH2392-1A</strain>
    </source>
</reference>
<organism evidence="2 3">
    <name type="scientific">Lasiosphaeria miniovina</name>
    <dbReference type="NCBI Taxonomy" id="1954250"/>
    <lineage>
        <taxon>Eukaryota</taxon>
        <taxon>Fungi</taxon>
        <taxon>Dikarya</taxon>
        <taxon>Ascomycota</taxon>
        <taxon>Pezizomycotina</taxon>
        <taxon>Sordariomycetes</taxon>
        <taxon>Sordariomycetidae</taxon>
        <taxon>Sordariales</taxon>
        <taxon>Lasiosphaeriaceae</taxon>
        <taxon>Lasiosphaeria</taxon>
    </lineage>
</organism>
<name>A0AA40DJH7_9PEZI</name>
<dbReference type="AlphaFoldDB" id="A0AA40DJH7"/>
<proteinExistence type="predicted"/>
<dbReference type="Proteomes" id="UP001172101">
    <property type="component" value="Unassembled WGS sequence"/>
</dbReference>
<dbReference type="RefSeq" id="XP_060289886.1">
    <property type="nucleotide sequence ID" value="XM_060442963.1"/>
</dbReference>
<protein>
    <submittedName>
        <fullName evidence="2">Uncharacterized protein</fullName>
    </submittedName>
</protein>
<accession>A0AA40DJH7</accession>
<comment type="caution">
    <text evidence="2">The sequence shown here is derived from an EMBL/GenBank/DDBJ whole genome shotgun (WGS) entry which is preliminary data.</text>
</comment>
<gene>
    <name evidence="2" type="ORF">B0T26DRAFT_729614</name>
</gene>
<dbReference type="GeneID" id="85326233"/>
<evidence type="ECO:0000313" key="3">
    <source>
        <dbReference type="Proteomes" id="UP001172101"/>
    </source>
</evidence>
<keyword evidence="3" id="KW-1185">Reference proteome</keyword>
<feature type="region of interest" description="Disordered" evidence="1">
    <location>
        <begin position="70"/>
        <end position="91"/>
    </location>
</feature>
<evidence type="ECO:0000256" key="1">
    <source>
        <dbReference type="SAM" id="MobiDB-lite"/>
    </source>
</evidence>
<dbReference type="EMBL" id="JAUIRO010000008">
    <property type="protein sequence ID" value="KAK0703027.1"/>
    <property type="molecule type" value="Genomic_DNA"/>
</dbReference>
<evidence type="ECO:0000313" key="2">
    <source>
        <dbReference type="EMBL" id="KAK0703027.1"/>
    </source>
</evidence>
<sequence length="153" mass="17758">MRLKSRIQVIQFTSKKAGDDDNWASYHLDPYELDVEKETREIEEQVVRGEYEEMLEADRQADVEALAGEEAYEGRHAREKAHVEPRSRSTREGSLLMRFRSATQGREHVRGMQSRDFVPAMQLAYRGRRRRPASALEMYWESEGEGAVIISPL</sequence>
<feature type="compositionally biased region" description="Basic and acidic residues" evidence="1">
    <location>
        <begin position="72"/>
        <end position="91"/>
    </location>
</feature>